<dbReference type="AlphaFoldDB" id="A0A2P6VLR7"/>
<evidence type="ECO:0000256" key="11">
    <source>
        <dbReference type="SAM" id="Phobius"/>
    </source>
</evidence>
<feature type="region of interest" description="Disordered" evidence="10">
    <location>
        <begin position="220"/>
        <end position="250"/>
    </location>
</feature>
<feature type="transmembrane region" description="Helical" evidence="11">
    <location>
        <begin position="490"/>
        <end position="506"/>
    </location>
</feature>
<keyword evidence="5" id="KW-0406">Ion transport</keyword>
<evidence type="ECO:0000256" key="6">
    <source>
        <dbReference type="ARBA" id="ARBA00023136"/>
    </source>
</evidence>
<evidence type="ECO:0000256" key="5">
    <source>
        <dbReference type="ARBA" id="ARBA00023065"/>
    </source>
</evidence>
<feature type="region of interest" description="Disordered" evidence="10">
    <location>
        <begin position="651"/>
        <end position="673"/>
    </location>
</feature>
<name>A0A2P6VLR7_9CHLO</name>
<keyword evidence="3 11" id="KW-0812">Transmembrane</keyword>
<evidence type="ECO:0000313" key="13">
    <source>
        <dbReference type="Proteomes" id="UP000239649"/>
    </source>
</evidence>
<feature type="region of interest" description="Disordered" evidence="10">
    <location>
        <begin position="776"/>
        <end position="798"/>
    </location>
</feature>
<dbReference type="Gene3D" id="1.10.3080.10">
    <property type="entry name" value="Clc chloride channel"/>
    <property type="match status" value="1"/>
</dbReference>
<dbReference type="Proteomes" id="UP000239649">
    <property type="component" value="Unassembled WGS sequence"/>
</dbReference>
<reference evidence="12 13" key="1">
    <citation type="journal article" date="2018" name="Plant J.">
        <title>Genome sequences of Chlorella sorokiniana UTEX 1602 and Micractinium conductrix SAG 241.80: implications to maltose excretion by a green alga.</title>
        <authorList>
            <person name="Arriola M.B."/>
            <person name="Velmurugan N."/>
            <person name="Zhang Y."/>
            <person name="Plunkett M.H."/>
            <person name="Hondzo H."/>
            <person name="Barney B.M."/>
        </authorList>
    </citation>
    <scope>NUCLEOTIDE SEQUENCE [LARGE SCALE GENOMIC DNA]</scope>
    <source>
        <strain evidence="12 13">SAG 241.80</strain>
    </source>
</reference>
<dbReference type="GO" id="GO:0005254">
    <property type="term" value="F:chloride channel activity"/>
    <property type="evidence" value="ECO:0007669"/>
    <property type="project" value="UniProtKB-KW"/>
</dbReference>
<evidence type="ECO:0000256" key="7">
    <source>
        <dbReference type="ARBA" id="ARBA00023173"/>
    </source>
</evidence>
<gene>
    <name evidence="12" type="ORF">C2E20_1876</name>
</gene>
<feature type="transmembrane region" description="Helical" evidence="11">
    <location>
        <begin position="452"/>
        <end position="470"/>
    </location>
</feature>
<dbReference type="PANTHER" id="PTHR43427">
    <property type="entry name" value="CHLORIDE CHANNEL PROTEIN CLC-E"/>
    <property type="match status" value="1"/>
</dbReference>
<feature type="transmembrane region" description="Helical" evidence="11">
    <location>
        <begin position="413"/>
        <end position="432"/>
    </location>
</feature>
<protein>
    <submittedName>
        <fullName evidence="12">Chloride channel CLC-e</fullName>
    </submittedName>
</protein>
<dbReference type="PRINTS" id="PR00762">
    <property type="entry name" value="CLCHANNEL"/>
</dbReference>
<dbReference type="Pfam" id="PF00654">
    <property type="entry name" value="Voltage_CLC"/>
    <property type="match status" value="1"/>
</dbReference>
<dbReference type="InterPro" id="IPR046342">
    <property type="entry name" value="CBS_dom_sf"/>
</dbReference>
<evidence type="ECO:0000256" key="2">
    <source>
        <dbReference type="ARBA" id="ARBA00022448"/>
    </source>
</evidence>
<keyword evidence="4 11" id="KW-1133">Transmembrane helix</keyword>
<dbReference type="PANTHER" id="PTHR43427:SF6">
    <property type="entry name" value="CHLORIDE CHANNEL PROTEIN CLC-E"/>
    <property type="match status" value="1"/>
</dbReference>
<dbReference type="CDD" id="cd00400">
    <property type="entry name" value="Voltage_gated_ClC"/>
    <property type="match status" value="1"/>
</dbReference>
<evidence type="ECO:0000256" key="4">
    <source>
        <dbReference type="ARBA" id="ARBA00022989"/>
    </source>
</evidence>
<evidence type="ECO:0000313" key="12">
    <source>
        <dbReference type="EMBL" id="PSC75028.1"/>
    </source>
</evidence>
<keyword evidence="9" id="KW-0407">Ion channel</keyword>
<dbReference type="SUPFAM" id="SSF54631">
    <property type="entry name" value="CBS-domain pair"/>
    <property type="match status" value="1"/>
</dbReference>
<organism evidence="12 13">
    <name type="scientific">Micractinium conductrix</name>
    <dbReference type="NCBI Taxonomy" id="554055"/>
    <lineage>
        <taxon>Eukaryota</taxon>
        <taxon>Viridiplantae</taxon>
        <taxon>Chlorophyta</taxon>
        <taxon>core chlorophytes</taxon>
        <taxon>Trebouxiophyceae</taxon>
        <taxon>Chlorellales</taxon>
        <taxon>Chlorellaceae</taxon>
        <taxon>Chlorella clade</taxon>
        <taxon>Micractinium</taxon>
    </lineage>
</organism>
<feature type="transmembrane region" description="Helical" evidence="11">
    <location>
        <begin position="554"/>
        <end position="579"/>
    </location>
</feature>
<dbReference type="InterPro" id="IPR050368">
    <property type="entry name" value="ClC-type_chloride_channel"/>
</dbReference>
<dbReference type="SUPFAM" id="SSF81340">
    <property type="entry name" value="Clc chloride channel"/>
    <property type="match status" value="1"/>
</dbReference>
<dbReference type="OrthoDB" id="4564at2759"/>
<evidence type="ECO:0000256" key="9">
    <source>
        <dbReference type="ARBA" id="ARBA00023303"/>
    </source>
</evidence>
<evidence type="ECO:0000256" key="3">
    <source>
        <dbReference type="ARBA" id="ARBA00022692"/>
    </source>
</evidence>
<dbReference type="PROSITE" id="PS51257">
    <property type="entry name" value="PROKAR_LIPOPROTEIN"/>
    <property type="match status" value="1"/>
</dbReference>
<comment type="caution">
    <text evidence="12">The sequence shown here is derived from an EMBL/GenBank/DDBJ whole genome shotgun (WGS) entry which is preliminary data.</text>
</comment>
<proteinExistence type="predicted"/>
<keyword evidence="13" id="KW-1185">Reference proteome</keyword>
<feature type="region of interest" description="Disordered" evidence="10">
    <location>
        <begin position="112"/>
        <end position="131"/>
    </location>
</feature>
<feature type="compositionally biased region" description="Gly residues" evidence="10">
    <location>
        <begin position="781"/>
        <end position="798"/>
    </location>
</feature>
<dbReference type="GO" id="GO:0034707">
    <property type="term" value="C:chloride channel complex"/>
    <property type="evidence" value="ECO:0007669"/>
    <property type="project" value="UniProtKB-KW"/>
</dbReference>
<evidence type="ECO:0000256" key="10">
    <source>
        <dbReference type="SAM" id="MobiDB-lite"/>
    </source>
</evidence>
<feature type="compositionally biased region" description="Low complexity" evidence="10">
    <location>
        <begin position="656"/>
        <end position="673"/>
    </location>
</feature>
<accession>A0A2P6VLR7</accession>
<dbReference type="InterPro" id="IPR001807">
    <property type="entry name" value="ClC"/>
</dbReference>
<feature type="transmembrane region" description="Helical" evidence="11">
    <location>
        <begin position="586"/>
        <end position="606"/>
    </location>
</feature>
<feature type="transmembrane region" description="Helical" evidence="11">
    <location>
        <begin position="518"/>
        <end position="542"/>
    </location>
</feature>
<keyword evidence="2" id="KW-0813">Transport</keyword>
<keyword evidence="8" id="KW-0868">Chloride</keyword>
<dbReference type="InterPro" id="IPR014743">
    <property type="entry name" value="Cl-channel_core"/>
</dbReference>
<keyword evidence="7" id="KW-0869">Chloride channel</keyword>
<dbReference type="STRING" id="554055.A0A2P6VLR7"/>
<feature type="transmembrane region" description="Helical" evidence="11">
    <location>
        <begin position="373"/>
        <end position="393"/>
    </location>
</feature>
<evidence type="ECO:0000256" key="1">
    <source>
        <dbReference type="ARBA" id="ARBA00004141"/>
    </source>
</evidence>
<dbReference type="EMBL" id="LHPF02000003">
    <property type="protein sequence ID" value="PSC75028.1"/>
    <property type="molecule type" value="Genomic_DNA"/>
</dbReference>
<evidence type="ECO:0000256" key="8">
    <source>
        <dbReference type="ARBA" id="ARBA00023214"/>
    </source>
</evidence>
<comment type="subcellular location">
    <subcellularLocation>
        <location evidence="1">Membrane</location>
        <topology evidence="1">Multi-pass membrane protein</topology>
    </subcellularLocation>
</comment>
<keyword evidence="6 11" id="KW-0472">Membrane</keyword>
<sequence length="798" mass="79364">MQRPGSVGGVPGGSSACRLPAAPARHLLQLPAAQAQQHPLRSLQQLAGRRSRRACLVQAQAPVPRRSGDVPVGGAGAIGAAAGAARPLSPAAAAAGAAGSYAAVASATPAPPAVLPPEGGSNSGPPAEPADDEPELVLLITACGIGLATGAAIVLFNDAVHVIRDVIWDQQSLLAYKRELLRNIGESELWPKVVFPPLVGGLVVGALGFVIGGYDDRPTPRLKGRGSGSGSSTSSGGGSEDEAGSGASASAPGQWKLQAAAVLRPVARAVAAAVTLGTGASLGPEGPSVDIGKSTAQALSSSLRSKQRHLTSLLAAGAGAGVAAGFNAPISGVFFAVETVLQRQKVPRIGSSSDPAAAQLQLQEAVRSLSPSALTIAMVLLAAVLAAVVSQAGLGSSPAFRVPEYRLESLYELPLYLIFGAICGVVSASCSFSTRVATDAFDELREQNSIEAALMPCIGGLTTGVLALGYPEILYQGFDNVNNILSSNGVYAPGLLIQIVVMKVIATSICRGSGLQGGLYAPSIFIGAALGTAFGLMAHAVGDPVGLQLSAPQAYALVGVAAMLASNCSVPLTSVLLLFELTHDYLIILPTLAAVGISFWISSLAAPSVKSTATARRMSAAAAASAAVATTQLKPAATEAVLVGSLPERLDPPASAARARQEQQQQGEAAAAAATAAAAQTGAGPPGFASFDAMAAAPAQLAAAAARAGERSLPVSAALERSCLLVEGDMGVQRALELMQADDQHVAVVLGDDGSVMGLVTRNVLEQCVQAAAQAGTAGAPAGGSGGGSGSGGSSDGT</sequence>